<sequence>MPSKVYSFRVDESDLNEVLSKFNGKDRSVFIKSALKFYVDFCLGENKNDPFKEINEKLNRIEAAILGLNLEVPLKKTETQAQTVDESKDTTDQFLLESLQDILSL</sequence>
<proteinExistence type="predicted"/>
<dbReference type="RefSeq" id="WP_013296846.1">
    <property type="nucleotide sequence ID" value="NC_014410.1"/>
</dbReference>
<organism evidence="1 2">
    <name type="scientific">Thermoanaerobacterium thermosaccharolyticum (strain ATCC 7956 / DSM 571 / NCIMB 9385 / NCA 3814 / NCTC 13789 / WDCM 00135 / 2032)</name>
    <name type="common">Clostridium thermosaccharolyticum</name>
    <dbReference type="NCBI Taxonomy" id="580327"/>
    <lineage>
        <taxon>Bacteria</taxon>
        <taxon>Bacillati</taxon>
        <taxon>Bacillota</taxon>
        <taxon>Clostridia</taxon>
        <taxon>Thermoanaerobacterales</taxon>
        <taxon>Thermoanaerobacteraceae</taxon>
        <taxon>Thermoanaerobacterium</taxon>
    </lineage>
</organism>
<reference evidence="1 2" key="1">
    <citation type="submission" date="2010-08" db="EMBL/GenBank/DDBJ databases">
        <title>Complete sequence of Thermoanaerobacterium thermosaccharolyticum DSM 571.</title>
        <authorList>
            <consortium name="US DOE Joint Genome Institute"/>
            <person name="Lucas S."/>
            <person name="Copeland A."/>
            <person name="Lapidus A."/>
            <person name="Cheng J.-F."/>
            <person name="Bruce D."/>
            <person name="Goodwin L."/>
            <person name="Pitluck S."/>
            <person name="Teshima H."/>
            <person name="Detter J.C."/>
            <person name="Han C."/>
            <person name="Tapia R."/>
            <person name="Land M."/>
            <person name="Hauser L."/>
            <person name="Chang Y.-J."/>
            <person name="Jeffries C."/>
            <person name="Kyrpides N."/>
            <person name="Ivanova N."/>
            <person name="Mikhailova N."/>
            <person name="Hemme C.L."/>
            <person name="Woyke T."/>
        </authorList>
    </citation>
    <scope>NUCLEOTIDE SEQUENCE [LARGE SCALE GENOMIC DNA]</scope>
    <source>
        <strain evidence="2">ATCC 7956 / DSM 571 / NCIMB 9385 / NCA 3814 / NCTC 13789 / WDCM 00135 / 2032</strain>
    </source>
</reference>
<dbReference type="KEGG" id="ttm:Tthe_0295"/>
<dbReference type="OrthoDB" id="1729915at2"/>
<accession>D9TQP1</accession>
<dbReference type="HOGENOM" id="CLU_179400_0_0_9"/>
<evidence type="ECO:0000313" key="1">
    <source>
        <dbReference type="EMBL" id="ADL67867.1"/>
    </source>
</evidence>
<name>D9TQP1_THETC</name>
<dbReference type="Proteomes" id="UP000001626">
    <property type="component" value="Chromosome"/>
</dbReference>
<protein>
    <submittedName>
        <fullName evidence="1">Uncharacterized protein</fullName>
    </submittedName>
</protein>
<keyword evidence="2" id="KW-1185">Reference proteome</keyword>
<dbReference type="GeneID" id="93863182"/>
<dbReference type="AlphaFoldDB" id="D9TQP1"/>
<gene>
    <name evidence="1" type="ordered locus">Tthe_0295</name>
</gene>
<evidence type="ECO:0000313" key="2">
    <source>
        <dbReference type="Proteomes" id="UP000001626"/>
    </source>
</evidence>
<dbReference type="EMBL" id="CP002171">
    <property type="protein sequence ID" value="ADL67867.1"/>
    <property type="molecule type" value="Genomic_DNA"/>
</dbReference>